<keyword evidence="2" id="KW-1185">Reference proteome</keyword>
<dbReference type="STRING" id="1094508.Tsac_1545"/>
<dbReference type="AlphaFoldDB" id="I3VVK7"/>
<proteinExistence type="predicted"/>
<dbReference type="KEGG" id="tsh:Tsac_1545"/>
<gene>
    <name evidence="1" type="ordered locus">Tsac_1545</name>
</gene>
<dbReference type="RefSeq" id="WP_014758423.1">
    <property type="nucleotide sequence ID" value="NC_017992.1"/>
</dbReference>
<dbReference type="Proteomes" id="UP000006178">
    <property type="component" value="Chromosome"/>
</dbReference>
<protein>
    <submittedName>
        <fullName evidence="1">Uncharacterized protein</fullName>
    </submittedName>
</protein>
<organism evidence="1 2">
    <name type="scientific">Thermoanaerobacterium saccharolyticum (strain DSM 8691 / JW/SL-YS485)</name>
    <dbReference type="NCBI Taxonomy" id="1094508"/>
    <lineage>
        <taxon>Bacteria</taxon>
        <taxon>Bacillati</taxon>
        <taxon>Bacillota</taxon>
        <taxon>Clostridia</taxon>
        <taxon>Thermoanaerobacterales</taxon>
        <taxon>Thermoanaerobacteraceae</taxon>
        <taxon>Thermoanaerobacterium</taxon>
    </lineage>
</organism>
<evidence type="ECO:0000313" key="1">
    <source>
        <dbReference type="EMBL" id="AFK86552.1"/>
    </source>
</evidence>
<sequence length="44" mass="5090">MGRKKKKSDKMDDDNIVVERVFNEKGKSLDDLLKQIVKQALSIK</sequence>
<accession>I3VVK7</accession>
<evidence type="ECO:0000313" key="2">
    <source>
        <dbReference type="Proteomes" id="UP000006178"/>
    </source>
</evidence>
<dbReference type="BioCyc" id="TSAC1094508:GLMA-1568-MONOMER"/>
<reference evidence="1 2" key="1">
    <citation type="journal article" date="2014" name="Appl. Environ. Microbiol.">
        <title>Profile of Secreted Hydrolases, Associated Proteins, and SlpA in Thermoanaerobacterium saccharolyticum during the Degradation of Hemicellulose.</title>
        <authorList>
            <person name="Currie D.H."/>
            <person name="Guss A.M."/>
            <person name="Herring C.D."/>
            <person name="Giannone R.J."/>
            <person name="Johnson C.M."/>
            <person name="Lankford P.K."/>
            <person name="Brown S.D."/>
            <person name="Hettich R.L."/>
            <person name="Lynd L.R."/>
        </authorList>
    </citation>
    <scope>NUCLEOTIDE SEQUENCE [LARGE SCALE GENOMIC DNA]</scope>
    <source>
        <strain evidence="2">DSM 8691 / JW/SL-YS485</strain>
    </source>
</reference>
<dbReference type="PATRIC" id="fig|1094508.3.peg.1566"/>
<name>I3VVK7_THESW</name>
<dbReference type="EMBL" id="CP003184">
    <property type="protein sequence ID" value="AFK86552.1"/>
    <property type="molecule type" value="Genomic_DNA"/>
</dbReference>